<dbReference type="InterPro" id="IPR002782">
    <property type="entry name" value="Mut7-C_RNAse_dom"/>
</dbReference>
<dbReference type="Pfam" id="PF01927">
    <property type="entry name" value="Mut7-C"/>
    <property type="match status" value="1"/>
</dbReference>
<dbReference type="OrthoDB" id="9797655at2"/>
<gene>
    <name evidence="1" type="ORF">Dm11a5_0367</name>
</gene>
<evidence type="ECO:0000313" key="1">
    <source>
        <dbReference type="EMBL" id="AMU86193.1"/>
    </source>
</evidence>
<dbReference type="EMBL" id="CP011127">
    <property type="protein sequence ID" value="AMU86193.1"/>
    <property type="molecule type" value="Genomic_DNA"/>
</dbReference>
<name>A0A142V8P6_9CHLR</name>
<evidence type="ECO:0000313" key="2">
    <source>
        <dbReference type="Proteomes" id="UP000076394"/>
    </source>
</evidence>
<accession>A0A142V8P6</accession>
<dbReference type="PANTHER" id="PTHR39081:SF1">
    <property type="entry name" value="MUT7-C RNASE DOMAIN-CONTAINING PROTEIN"/>
    <property type="match status" value="1"/>
</dbReference>
<proteinExistence type="predicted"/>
<organism evidence="1 2">
    <name type="scientific">Dehalococcoides mccartyi</name>
    <dbReference type="NCBI Taxonomy" id="61435"/>
    <lineage>
        <taxon>Bacteria</taxon>
        <taxon>Bacillati</taxon>
        <taxon>Chloroflexota</taxon>
        <taxon>Dehalococcoidia</taxon>
        <taxon>Dehalococcoidales</taxon>
        <taxon>Dehalococcoidaceae</taxon>
        <taxon>Dehalococcoides</taxon>
    </lineage>
</organism>
<protein>
    <submittedName>
        <fullName evidence="1">Uncharacterized protein</fullName>
    </submittedName>
</protein>
<sequence length="167" mass="19430">MFAVSEPPRFLVDQNVGKLAVYLRMLGFDARRFGNGSDRQLLSEALAEGRVILTRDHLLRERRLVKKGNLKVMLFEIEVAEDQLRQLLSDMALHSFILPFSRCIECNYPLYPVMKETLSEKVPPYVYQNQTEFKECHHCGRVFWKGSHWQAMQEVLNRLGVDNNPSC</sequence>
<dbReference type="AlphaFoldDB" id="A0A142V8P6"/>
<reference evidence="1 2" key="1">
    <citation type="submission" date="2015-03" db="EMBL/GenBank/DDBJ databases">
        <title>Genomic characterization of Dehalococcoides mccartyi strain 11a5, an unusal plasmid-containing chloroethene dechlorinator.</title>
        <authorList>
            <person name="Zhao S."/>
            <person name="Ding C."/>
            <person name="He J."/>
        </authorList>
    </citation>
    <scope>NUCLEOTIDE SEQUENCE [LARGE SCALE GENOMIC DNA]</scope>
    <source>
        <strain evidence="1 2">11a5</strain>
    </source>
</reference>
<dbReference type="OMA" id="CGQIYWP"/>
<dbReference type="RefSeq" id="WP_011928841.1">
    <property type="nucleotide sequence ID" value="NZ_AP024514.1"/>
</dbReference>
<dbReference type="PANTHER" id="PTHR39081">
    <property type="entry name" value="MUT7-C DOMAIN-CONTAINING PROTEIN"/>
    <property type="match status" value="1"/>
</dbReference>
<dbReference type="PATRIC" id="fig|61435.13.peg.399"/>
<dbReference type="Proteomes" id="UP000076394">
    <property type="component" value="Chromosome"/>
</dbReference>